<dbReference type="KEGG" id="bpb:bpr_I1107"/>
<dbReference type="PANTHER" id="PTHR46797">
    <property type="entry name" value="HTH-TYPE TRANSCRIPTIONAL REGULATOR"/>
    <property type="match status" value="1"/>
</dbReference>
<dbReference type="SUPFAM" id="SSF47413">
    <property type="entry name" value="lambda repressor-like DNA-binding domains"/>
    <property type="match status" value="1"/>
</dbReference>
<dbReference type="RefSeq" id="WP_013280503.1">
    <property type="nucleotide sequence ID" value="NC_014387.1"/>
</dbReference>
<dbReference type="InterPro" id="IPR050807">
    <property type="entry name" value="TransReg_Diox_bact_type"/>
</dbReference>
<dbReference type="EMBL" id="CP001810">
    <property type="protein sequence ID" value="ADL33847.1"/>
    <property type="molecule type" value="Genomic_DNA"/>
</dbReference>
<dbReference type="GO" id="GO:0005829">
    <property type="term" value="C:cytosol"/>
    <property type="evidence" value="ECO:0007669"/>
    <property type="project" value="TreeGrafter"/>
</dbReference>
<gene>
    <name evidence="3" type="ordered locus">bpr_I1107</name>
</gene>
<evidence type="ECO:0000259" key="2">
    <source>
        <dbReference type="PROSITE" id="PS50943"/>
    </source>
</evidence>
<sequence length="109" mass="12687">MAYADEMGEKMAIRLRELRKKAKVSARKMSLELGQNPGYINNIENLRSFPTIQNFFQICEYLNVTPETFFKTFSEKERDSNKTDLMDMLSGLDEKTYNAVYVIIKDLVS</sequence>
<proteinExistence type="predicted"/>
<dbReference type="STRING" id="515622.bpr_I1107"/>
<keyword evidence="1" id="KW-0238">DNA-binding</keyword>
<name>E0S222_BUTPB</name>
<reference evidence="3 4" key="1">
    <citation type="journal article" date="2010" name="PLoS ONE">
        <title>The glycobiome of the rumen bacterium Butyrivibrio proteoclasticus B316(T) highlights adaptation to a polysaccharide-rich environment.</title>
        <authorList>
            <person name="Kelly W.J."/>
            <person name="Leahy S.C."/>
            <person name="Altermann E."/>
            <person name="Yeoman C.J."/>
            <person name="Dunne J.C."/>
            <person name="Kong Z."/>
            <person name="Pacheco D.M."/>
            <person name="Li D."/>
            <person name="Noel S.J."/>
            <person name="Moon C.D."/>
            <person name="Cookson A.L."/>
            <person name="Attwood G.T."/>
        </authorList>
    </citation>
    <scope>NUCLEOTIDE SEQUENCE [LARGE SCALE GENOMIC DNA]</scope>
    <source>
        <strain evidence="4">ATCC 51982 / DSM 14932 / B316</strain>
    </source>
</reference>
<dbReference type="InterPro" id="IPR001387">
    <property type="entry name" value="Cro/C1-type_HTH"/>
</dbReference>
<dbReference type="SMART" id="SM00530">
    <property type="entry name" value="HTH_XRE"/>
    <property type="match status" value="1"/>
</dbReference>
<organism evidence="3 4">
    <name type="scientific">Butyrivibrio proteoclasticus (strain ATCC 51982 / DSM 14932 / B316)</name>
    <name type="common">Clostridium proteoclasticum</name>
    <dbReference type="NCBI Taxonomy" id="515622"/>
    <lineage>
        <taxon>Bacteria</taxon>
        <taxon>Bacillati</taxon>
        <taxon>Bacillota</taxon>
        <taxon>Clostridia</taxon>
        <taxon>Lachnospirales</taxon>
        <taxon>Lachnospiraceae</taxon>
        <taxon>Butyrivibrio</taxon>
    </lineage>
</organism>
<dbReference type="Gene3D" id="1.10.260.40">
    <property type="entry name" value="lambda repressor-like DNA-binding domains"/>
    <property type="match status" value="1"/>
</dbReference>
<dbReference type="CDD" id="cd00093">
    <property type="entry name" value="HTH_XRE"/>
    <property type="match status" value="1"/>
</dbReference>
<dbReference type="eggNOG" id="COG1396">
    <property type="taxonomic scope" value="Bacteria"/>
</dbReference>
<evidence type="ECO:0000256" key="1">
    <source>
        <dbReference type="ARBA" id="ARBA00023125"/>
    </source>
</evidence>
<dbReference type="HOGENOM" id="CLU_066192_17_15_9"/>
<dbReference type="PANTHER" id="PTHR46797:SF1">
    <property type="entry name" value="METHYLPHOSPHONATE SYNTHASE"/>
    <property type="match status" value="1"/>
</dbReference>
<keyword evidence="4" id="KW-1185">Reference proteome</keyword>
<evidence type="ECO:0000313" key="4">
    <source>
        <dbReference type="Proteomes" id="UP000001299"/>
    </source>
</evidence>
<dbReference type="Pfam" id="PF12844">
    <property type="entry name" value="HTH_19"/>
    <property type="match status" value="1"/>
</dbReference>
<accession>E0S222</accession>
<evidence type="ECO:0000313" key="3">
    <source>
        <dbReference type="EMBL" id="ADL33847.1"/>
    </source>
</evidence>
<dbReference type="AlphaFoldDB" id="E0S222"/>
<dbReference type="Proteomes" id="UP000001299">
    <property type="component" value="Chromosome 1"/>
</dbReference>
<protein>
    <submittedName>
        <fullName evidence="3">HTH domain-containing protein</fullName>
    </submittedName>
</protein>
<dbReference type="GO" id="GO:0003677">
    <property type="term" value="F:DNA binding"/>
    <property type="evidence" value="ECO:0007669"/>
    <property type="project" value="UniProtKB-KW"/>
</dbReference>
<dbReference type="InterPro" id="IPR010982">
    <property type="entry name" value="Lambda_DNA-bd_dom_sf"/>
</dbReference>
<feature type="domain" description="HTH cro/C1-type" evidence="2">
    <location>
        <begin position="15"/>
        <end position="69"/>
    </location>
</feature>
<dbReference type="GO" id="GO:0003700">
    <property type="term" value="F:DNA-binding transcription factor activity"/>
    <property type="evidence" value="ECO:0007669"/>
    <property type="project" value="TreeGrafter"/>
</dbReference>
<dbReference type="PROSITE" id="PS50943">
    <property type="entry name" value="HTH_CROC1"/>
    <property type="match status" value="1"/>
</dbReference>